<dbReference type="RefSeq" id="WP_008844203.1">
    <property type="nucleotide sequence ID" value="NZ_BAEN01000036.1"/>
</dbReference>
<evidence type="ECO:0000256" key="1">
    <source>
        <dbReference type="SAM" id="Phobius"/>
    </source>
</evidence>
<keyword evidence="1" id="KW-0812">Transmembrane</keyword>
<proteinExistence type="predicted"/>
<dbReference type="Proteomes" id="UP000006334">
    <property type="component" value="Unassembled WGS sequence"/>
</dbReference>
<gene>
    <name evidence="2" type="ORF">GLIP_1754</name>
</gene>
<keyword evidence="1" id="KW-0472">Membrane</keyword>
<evidence type="ECO:0000313" key="2">
    <source>
        <dbReference type="EMBL" id="GAC14387.1"/>
    </source>
</evidence>
<keyword evidence="3" id="KW-1185">Reference proteome</keyword>
<keyword evidence="1" id="KW-1133">Transmembrane helix</keyword>
<accession>K6Y859</accession>
<evidence type="ECO:0000313" key="3">
    <source>
        <dbReference type="Proteomes" id="UP000006334"/>
    </source>
</evidence>
<sequence length="321" mass="36476">MENSFSAKGISQYREFPILLSPVLLFFLYLALYALFENKLGISHTFATADTLFEAKHFEPVKETIYRSAWGISLIISSVVNFYLLFFCIFNIFMFKSTGLSRNIVFYSVLFSSFALFIYIYFYADLGGGIAQKLYEHINSIDKFSELVSFEKAIDLTAGLGFVGVYLVSILLTYICFRVRNLQYLGILELLKTFKALFYITVTFLSTTIAQLFFQYQWFSVFISPNKNVVVDIVFVYPLIMSVFYVGIVVALFIPTSEVLKHLVIRKASIKDPDVSEDELGLLFPKMSGARGILENIKSLLLFTSPILTVIVADLVKMAIS</sequence>
<organism evidence="2 3">
    <name type="scientific">Aliiglaciecola lipolytica E3</name>
    <dbReference type="NCBI Taxonomy" id="1127673"/>
    <lineage>
        <taxon>Bacteria</taxon>
        <taxon>Pseudomonadati</taxon>
        <taxon>Pseudomonadota</taxon>
        <taxon>Gammaproteobacteria</taxon>
        <taxon>Alteromonadales</taxon>
        <taxon>Alteromonadaceae</taxon>
        <taxon>Aliiglaciecola</taxon>
    </lineage>
</organism>
<feature type="transmembrane region" description="Helical" evidence="1">
    <location>
        <begin position="234"/>
        <end position="254"/>
    </location>
</feature>
<protein>
    <submittedName>
        <fullName evidence="2">Uncharacterized protein</fullName>
    </submittedName>
</protein>
<reference evidence="2 3" key="1">
    <citation type="journal article" date="2017" name="Antonie Van Leeuwenhoek">
        <title>Rhizobium rhizosphaerae sp. nov., a novel species isolated from rice rhizosphere.</title>
        <authorList>
            <person name="Zhao J.J."/>
            <person name="Zhang J."/>
            <person name="Zhang R.J."/>
            <person name="Zhang C.W."/>
            <person name="Yin H.Q."/>
            <person name="Zhang X.X."/>
        </authorList>
    </citation>
    <scope>NUCLEOTIDE SEQUENCE [LARGE SCALE GENOMIC DNA]</scope>
    <source>
        <strain evidence="2 3">E3</strain>
    </source>
</reference>
<name>K6Y859_9ALTE</name>
<comment type="caution">
    <text evidence="2">The sequence shown here is derived from an EMBL/GenBank/DDBJ whole genome shotgun (WGS) entry which is preliminary data.</text>
</comment>
<feature type="transmembrane region" description="Helical" evidence="1">
    <location>
        <begin position="16"/>
        <end position="36"/>
    </location>
</feature>
<feature type="transmembrane region" description="Helical" evidence="1">
    <location>
        <begin position="69"/>
        <end position="92"/>
    </location>
</feature>
<dbReference type="EMBL" id="BAEN01000036">
    <property type="protein sequence ID" value="GAC14387.1"/>
    <property type="molecule type" value="Genomic_DNA"/>
</dbReference>
<feature type="transmembrane region" description="Helical" evidence="1">
    <location>
        <begin position="104"/>
        <end position="124"/>
    </location>
</feature>
<dbReference type="AlphaFoldDB" id="K6Y859"/>
<dbReference type="STRING" id="1127673.GLIP_1754"/>
<feature type="transmembrane region" description="Helical" evidence="1">
    <location>
        <begin position="156"/>
        <end position="175"/>
    </location>
</feature>
<feature type="transmembrane region" description="Helical" evidence="1">
    <location>
        <begin position="196"/>
        <end position="214"/>
    </location>
</feature>